<sequence>MQPLSHLESFVRSAESGSFSAAARQLGLTPAAVSKNVARLEAGLGLRLFQRSTRKLVLTEGGERLLQQISGALGTLSDAVAGAAEAGRQPAGTLKVSMGQAFGREYMVPLLSDFLARYPAILPDWHFDNRQVDLIGEGFDAAIGGGIQLTPGLVARELGRVHVVAVAAPGYFGGRAAPTHPSALAGFDSIVRRSSPTGRLRTWTLRGPAGEEAAVEGRPRMILSDPEAMCRAAAMGLGIALVPMPFALPALQAGALARVLPGWYADAGPLSLYYPSKKLLPAKTRVFVDFVVDQFHARGFAERMSGAGEPVA</sequence>
<dbReference type="Gene3D" id="3.40.190.290">
    <property type="match status" value="1"/>
</dbReference>
<keyword evidence="2" id="KW-0805">Transcription regulation</keyword>
<keyword evidence="3" id="KW-0238">DNA-binding</keyword>
<reference evidence="7" key="1">
    <citation type="journal article" date="2019" name="Int. J. Syst. Evol. Microbiol.">
        <title>The Global Catalogue of Microorganisms (GCM) 10K type strain sequencing project: providing services to taxonomists for standard genome sequencing and annotation.</title>
        <authorList>
            <consortium name="The Broad Institute Genomics Platform"/>
            <consortium name="The Broad Institute Genome Sequencing Center for Infectious Disease"/>
            <person name="Wu L."/>
            <person name="Ma J."/>
        </authorList>
    </citation>
    <scope>NUCLEOTIDE SEQUENCE [LARGE SCALE GENOMIC DNA]</scope>
    <source>
        <strain evidence="7">JCM 17804</strain>
    </source>
</reference>
<dbReference type="CDD" id="cd08422">
    <property type="entry name" value="PBP2_CrgA_like"/>
    <property type="match status" value="1"/>
</dbReference>
<keyword evidence="7" id="KW-1185">Reference proteome</keyword>
<dbReference type="InterPro" id="IPR036390">
    <property type="entry name" value="WH_DNA-bd_sf"/>
</dbReference>
<evidence type="ECO:0000256" key="1">
    <source>
        <dbReference type="ARBA" id="ARBA00009437"/>
    </source>
</evidence>
<dbReference type="Pfam" id="PF00126">
    <property type="entry name" value="HTH_1"/>
    <property type="match status" value="1"/>
</dbReference>
<dbReference type="InterPro" id="IPR005119">
    <property type="entry name" value="LysR_subst-bd"/>
</dbReference>
<dbReference type="Pfam" id="PF03466">
    <property type="entry name" value="LysR_substrate"/>
    <property type="match status" value="1"/>
</dbReference>
<evidence type="ECO:0000256" key="4">
    <source>
        <dbReference type="ARBA" id="ARBA00023163"/>
    </source>
</evidence>
<evidence type="ECO:0000313" key="6">
    <source>
        <dbReference type="EMBL" id="GAA4357052.1"/>
    </source>
</evidence>
<evidence type="ECO:0000256" key="2">
    <source>
        <dbReference type="ARBA" id="ARBA00023015"/>
    </source>
</evidence>
<gene>
    <name evidence="6" type="ORF">GCM10023165_50610</name>
</gene>
<dbReference type="PROSITE" id="PS50931">
    <property type="entry name" value="HTH_LYSR"/>
    <property type="match status" value="1"/>
</dbReference>
<feature type="domain" description="HTH lysR-type" evidence="5">
    <location>
        <begin position="1"/>
        <end position="59"/>
    </location>
</feature>
<accession>A0ABP8IE57</accession>
<dbReference type="SUPFAM" id="SSF46785">
    <property type="entry name" value="Winged helix' DNA-binding domain"/>
    <property type="match status" value="1"/>
</dbReference>
<dbReference type="Proteomes" id="UP001500975">
    <property type="component" value="Unassembled WGS sequence"/>
</dbReference>
<dbReference type="PRINTS" id="PR00039">
    <property type="entry name" value="HTHLYSR"/>
</dbReference>
<proteinExistence type="inferred from homology"/>
<evidence type="ECO:0000313" key="7">
    <source>
        <dbReference type="Proteomes" id="UP001500975"/>
    </source>
</evidence>
<dbReference type="PANTHER" id="PTHR30537:SF72">
    <property type="entry name" value="LYSR FAMILY TRANSCRIPTIONAL REGULATOR"/>
    <property type="match status" value="1"/>
</dbReference>
<dbReference type="InterPro" id="IPR058163">
    <property type="entry name" value="LysR-type_TF_proteobact-type"/>
</dbReference>
<dbReference type="Gene3D" id="1.10.10.10">
    <property type="entry name" value="Winged helix-like DNA-binding domain superfamily/Winged helix DNA-binding domain"/>
    <property type="match status" value="1"/>
</dbReference>
<dbReference type="PANTHER" id="PTHR30537">
    <property type="entry name" value="HTH-TYPE TRANSCRIPTIONAL REGULATOR"/>
    <property type="match status" value="1"/>
</dbReference>
<dbReference type="InterPro" id="IPR036388">
    <property type="entry name" value="WH-like_DNA-bd_sf"/>
</dbReference>
<protein>
    <submittedName>
        <fullName evidence="6">LysR family transcriptional regulator</fullName>
    </submittedName>
</protein>
<evidence type="ECO:0000256" key="3">
    <source>
        <dbReference type="ARBA" id="ARBA00023125"/>
    </source>
</evidence>
<keyword evidence="4" id="KW-0804">Transcription</keyword>
<comment type="similarity">
    <text evidence="1">Belongs to the LysR transcriptional regulatory family.</text>
</comment>
<dbReference type="InterPro" id="IPR000847">
    <property type="entry name" value="LysR_HTH_N"/>
</dbReference>
<comment type="caution">
    <text evidence="6">The sequence shown here is derived from an EMBL/GenBank/DDBJ whole genome shotgun (WGS) entry which is preliminary data.</text>
</comment>
<dbReference type="EMBL" id="BAABGJ010000081">
    <property type="protein sequence ID" value="GAA4357052.1"/>
    <property type="molecule type" value="Genomic_DNA"/>
</dbReference>
<organism evidence="6 7">
    <name type="scientific">Variovorax defluvii</name>
    <dbReference type="NCBI Taxonomy" id="913761"/>
    <lineage>
        <taxon>Bacteria</taxon>
        <taxon>Pseudomonadati</taxon>
        <taxon>Pseudomonadota</taxon>
        <taxon>Betaproteobacteria</taxon>
        <taxon>Burkholderiales</taxon>
        <taxon>Comamonadaceae</taxon>
        <taxon>Variovorax</taxon>
    </lineage>
</organism>
<dbReference type="RefSeq" id="WP_345541488.1">
    <property type="nucleotide sequence ID" value="NZ_BAABGJ010000081.1"/>
</dbReference>
<evidence type="ECO:0000259" key="5">
    <source>
        <dbReference type="PROSITE" id="PS50931"/>
    </source>
</evidence>
<dbReference type="SUPFAM" id="SSF53850">
    <property type="entry name" value="Periplasmic binding protein-like II"/>
    <property type="match status" value="1"/>
</dbReference>
<name>A0ABP8IE57_9BURK</name>